<name>A0A0U1Q1G6_9BURK</name>
<evidence type="ECO:0008006" key="4">
    <source>
        <dbReference type="Google" id="ProtNLM"/>
    </source>
</evidence>
<evidence type="ECO:0000313" key="3">
    <source>
        <dbReference type="Proteomes" id="UP000050580"/>
    </source>
</evidence>
<comment type="caution">
    <text evidence="2">The sequence shown here is derived from an EMBL/GenBank/DDBJ whole genome shotgun (WGS) entry which is preliminary data.</text>
</comment>
<feature type="region of interest" description="Disordered" evidence="1">
    <location>
        <begin position="59"/>
        <end position="78"/>
    </location>
</feature>
<proteinExistence type="predicted"/>
<accession>A0A0U1Q1G6</accession>
<dbReference type="Gene3D" id="3.30.565.10">
    <property type="entry name" value="Histidine kinase-like ATPase, C-terminal domain"/>
    <property type="match status" value="1"/>
</dbReference>
<evidence type="ECO:0000313" key="2">
    <source>
        <dbReference type="EMBL" id="KKW68603.1"/>
    </source>
</evidence>
<keyword evidence="3" id="KW-1185">Reference proteome</keyword>
<dbReference type="AlphaFoldDB" id="A0A0U1Q1G6"/>
<protein>
    <recommendedName>
        <fullName evidence="4">Histidine kinase/HSP90-like ATPase domain-containing protein</fullName>
    </recommendedName>
</protein>
<evidence type="ECO:0000256" key="1">
    <source>
        <dbReference type="SAM" id="MobiDB-lite"/>
    </source>
</evidence>
<dbReference type="Proteomes" id="UP000050580">
    <property type="component" value="Unassembled WGS sequence"/>
</dbReference>
<organism evidence="2 3">
    <name type="scientific">Lampropedia cohaerens</name>
    <dbReference type="NCBI Taxonomy" id="1610491"/>
    <lineage>
        <taxon>Bacteria</taxon>
        <taxon>Pseudomonadati</taxon>
        <taxon>Pseudomonadota</taxon>
        <taxon>Betaproteobacteria</taxon>
        <taxon>Burkholderiales</taxon>
        <taxon>Comamonadaceae</taxon>
        <taxon>Lampropedia</taxon>
    </lineage>
</organism>
<dbReference type="InterPro" id="IPR036890">
    <property type="entry name" value="HATPase_C_sf"/>
</dbReference>
<sequence>MMGEASMQRNGLSIGMDSMRRRVERIGGVLAVRSRPGETLLEVQLPGGGLAADVAGAAGAGQSADTLAQPTGRAGVAR</sequence>
<reference evidence="2 3" key="1">
    <citation type="submission" date="2015-05" db="EMBL/GenBank/DDBJ databases">
        <title>Draft genome sequence of Lampropedia sp. CT6, isolated from the microbial mat of a hot water spring, located at Manikaran, India.</title>
        <authorList>
            <person name="Tripathi C."/>
            <person name="Rani P."/>
            <person name="Mahato N.K."/>
            <person name="Lal R."/>
        </authorList>
    </citation>
    <scope>NUCLEOTIDE SEQUENCE [LARGE SCALE GENOMIC DNA]</scope>
    <source>
        <strain evidence="2 3">CT6</strain>
    </source>
</reference>
<dbReference type="EMBL" id="LBNQ01000018">
    <property type="protein sequence ID" value="KKW68603.1"/>
    <property type="molecule type" value="Genomic_DNA"/>
</dbReference>
<gene>
    <name evidence="2" type="ORF">AAV94_04370</name>
</gene>